<evidence type="ECO:0000313" key="2">
    <source>
        <dbReference type="Proteomes" id="UP000076154"/>
    </source>
</evidence>
<comment type="caution">
    <text evidence="1">The sequence shown here is derived from an EMBL/GenBank/DDBJ whole genome shotgun (WGS) entry which is preliminary data.</text>
</comment>
<dbReference type="InParanoid" id="A0A369IYH5"/>
<accession>A0A369IYH5</accession>
<protein>
    <submittedName>
        <fullName evidence="1">Uncharacterized protein</fullName>
    </submittedName>
</protein>
<reference evidence="1" key="1">
    <citation type="submission" date="2018-04" db="EMBL/GenBank/DDBJ databases">
        <title>Whole genome sequencing of Hypsizygus marmoreus.</title>
        <authorList>
            <person name="Choi I.-G."/>
            <person name="Min B."/>
            <person name="Kim J.-G."/>
            <person name="Kim S."/>
            <person name="Oh Y.-L."/>
            <person name="Kong W.-S."/>
            <person name="Park H."/>
            <person name="Jeong J."/>
            <person name="Song E.-S."/>
        </authorList>
    </citation>
    <scope>NUCLEOTIDE SEQUENCE [LARGE SCALE GENOMIC DNA]</scope>
    <source>
        <strain evidence="1">51987-8</strain>
    </source>
</reference>
<evidence type="ECO:0000313" key="1">
    <source>
        <dbReference type="EMBL" id="RDB14768.1"/>
    </source>
</evidence>
<keyword evidence="2" id="KW-1185">Reference proteome</keyword>
<proteinExistence type="predicted"/>
<dbReference type="EMBL" id="LUEZ02000096">
    <property type="protein sequence ID" value="RDB14768.1"/>
    <property type="molecule type" value="Genomic_DNA"/>
</dbReference>
<organism evidence="1 2">
    <name type="scientific">Hypsizygus marmoreus</name>
    <name type="common">White beech mushroom</name>
    <name type="synonym">Agaricus marmoreus</name>
    <dbReference type="NCBI Taxonomy" id="39966"/>
    <lineage>
        <taxon>Eukaryota</taxon>
        <taxon>Fungi</taxon>
        <taxon>Dikarya</taxon>
        <taxon>Basidiomycota</taxon>
        <taxon>Agaricomycotina</taxon>
        <taxon>Agaricomycetes</taxon>
        <taxon>Agaricomycetidae</taxon>
        <taxon>Agaricales</taxon>
        <taxon>Tricholomatineae</taxon>
        <taxon>Lyophyllaceae</taxon>
        <taxon>Hypsizygus</taxon>
    </lineage>
</organism>
<sequence length="79" mass="8844">MRSLQSLKVFHYREALACGPPDMESQFKFDTGQCSPTFVTEEAHRWGCRQHDCFALAAAWAPIILSGLAATYTDQLFAC</sequence>
<dbReference type="AlphaFoldDB" id="A0A369IYH5"/>
<name>A0A369IYH5_HYPMA</name>
<dbReference type="Proteomes" id="UP000076154">
    <property type="component" value="Unassembled WGS sequence"/>
</dbReference>
<gene>
    <name evidence="1" type="ORF">Hypma_016527</name>
</gene>